<evidence type="ECO:0000313" key="2">
    <source>
        <dbReference type="EMBL" id="OMJ73846.1"/>
    </source>
</evidence>
<protein>
    <submittedName>
        <fullName evidence="2">Uncharacterized protein</fullName>
    </submittedName>
</protein>
<evidence type="ECO:0000313" key="3">
    <source>
        <dbReference type="Proteomes" id="UP000187209"/>
    </source>
</evidence>
<feature type="compositionally biased region" description="Polar residues" evidence="1">
    <location>
        <begin position="415"/>
        <end position="431"/>
    </location>
</feature>
<dbReference type="Proteomes" id="UP000187209">
    <property type="component" value="Unassembled WGS sequence"/>
</dbReference>
<gene>
    <name evidence="2" type="ORF">SteCoe_27397</name>
</gene>
<sequence length="506" mass="57584">MEESFEELISESEVPKILQDNIEISLNHIEKEDYESALKSLNNNEKILEVVTTQGGQISHEYIMVTIHNTALCYQKMGMLEECASYLEACIYNIKDKNLAKSSEASGKTHISERLKSQKYQCKAHIQLCAILSQLGQHELALSHGKQAVKKCEHFFSNCFTQCSDQLTRYRQKSLKPGAKKSIENPQFMKFYDLVMKALPNLEFIINKLKNKKTRTSKALKIDMRSVLGVQRNNDWIYAYNIGDLMLLQPLSVYDMQNNMGVQAEFTRDLMLEKIIMAVVSHFCIATEIRFLAVSNTKIQASEGKAWHKKALELAQPFLPSTCPLLLHITNSYMRNYSEELEVKTQSKILKKPKNKTPNPEMKRPRSTSAPKTKNKDERPSTASTRTKKKPSPRIGDRTPPARTIVKNMQFNFNSPTINKITSQKPKTNPFYTKPEDPKPQTPKDRFVEPENSHNIVISSYDLYGIHSEDESQNSEDTLIDSTGGKLMQEPVLISATGGNSCLFKT</sequence>
<dbReference type="OrthoDB" id="299411at2759"/>
<dbReference type="EMBL" id="MPUH01000792">
    <property type="protein sequence ID" value="OMJ73846.1"/>
    <property type="molecule type" value="Genomic_DNA"/>
</dbReference>
<reference evidence="2 3" key="1">
    <citation type="submission" date="2016-11" db="EMBL/GenBank/DDBJ databases">
        <title>The macronuclear genome of Stentor coeruleus: a giant cell with tiny introns.</title>
        <authorList>
            <person name="Slabodnick M."/>
            <person name="Ruby J.G."/>
            <person name="Reiff S.B."/>
            <person name="Swart E.C."/>
            <person name="Gosai S."/>
            <person name="Prabakaran S."/>
            <person name="Witkowska E."/>
            <person name="Larue G.E."/>
            <person name="Fisher S."/>
            <person name="Freeman R.M."/>
            <person name="Gunawardena J."/>
            <person name="Chu W."/>
            <person name="Stover N.A."/>
            <person name="Gregory B.D."/>
            <person name="Nowacki M."/>
            <person name="Derisi J."/>
            <person name="Roy S.W."/>
            <person name="Marshall W.F."/>
            <person name="Sood P."/>
        </authorList>
    </citation>
    <scope>NUCLEOTIDE SEQUENCE [LARGE SCALE GENOMIC DNA]</scope>
    <source>
        <strain evidence="2">WM001</strain>
    </source>
</reference>
<dbReference type="AlphaFoldDB" id="A0A1R2BAR4"/>
<comment type="caution">
    <text evidence="2">The sequence shown here is derived from an EMBL/GenBank/DDBJ whole genome shotgun (WGS) entry which is preliminary data.</text>
</comment>
<feature type="region of interest" description="Disordered" evidence="1">
    <location>
        <begin position="415"/>
        <end position="448"/>
    </location>
</feature>
<name>A0A1R2BAR4_9CILI</name>
<dbReference type="SUPFAM" id="SSF48452">
    <property type="entry name" value="TPR-like"/>
    <property type="match status" value="1"/>
</dbReference>
<organism evidence="2 3">
    <name type="scientific">Stentor coeruleus</name>
    <dbReference type="NCBI Taxonomy" id="5963"/>
    <lineage>
        <taxon>Eukaryota</taxon>
        <taxon>Sar</taxon>
        <taxon>Alveolata</taxon>
        <taxon>Ciliophora</taxon>
        <taxon>Postciliodesmatophora</taxon>
        <taxon>Heterotrichea</taxon>
        <taxon>Heterotrichida</taxon>
        <taxon>Stentoridae</taxon>
        <taxon>Stentor</taxon>
    </lineage>
</organism>
<feature type="region of interest" description="Disordered" evidence="1">
    <location>
        <begin position="344"/>
        <end position="403"/>
    </location>
</feature>
<keyword evidence="3" id="KW-1185">Reference proteome</keyword>
<dbReference type="Gene3D" id="1.25.40.10">
    <property type="entry name" value="Tetratricopeptide repeat domain"/>
    <property type="match status" value="1"/>
</dbReference>
<accession>A0A1R2BAR4</accession>
<dbReference type="InterPro" id="IPR011990">
    <property type="entry name" value="TPR-like_helical_dom_sf"/>
</dbReference>
<feature type="compositionally biased region" description="Basic and acidic residues" evidence="1">
    <location>
        <begin position="434"/>
        <end position="448"/>
    </location>
</feature>
<proteinExistence type="predicted"/>
<evidence type="ECO:0000256" key="1">
    <source>
        <dbReference type="SAM" id="MobiDB-lite"/>
    </source>
</evidence>